<dbReference type="AlphaFoldDB" id="W0SF97"/>
<feature type="domain" description="Thioredoxin-like fold" evidence="2">
    <location>
        <begin position="68"/>
        <end position="235"/>
    </location>
</feature>
<evidence type="ECO:0000313" key="4">
    <source>
        <dbReference type="Proteomes" id="UP000031637"/>
    </source>
</evidence>
<dbReference type="Proteomes" id="UP000031637">
    <property type="component" value="Chromosome"/>
</dbReference>
<name>W0SF97_9PROT</name>
<gene>
    <name evidence="3" type="ORF">SUTH_00559</name>
</gene>
<dbReference type="STRING" id="1223802.SUTH_00559"/>
<sequence>MSSTPYRPMKISRASRLRTAALALLAGAWMPLAAAQEAAKDEAPVPPDVLELTATFNDEAIPFNDKLITLGKADAPVSAVLVFGLSGDTTYLVNRWLPDIVAKYVDGGKMKLTVIEFPLTWHDMQALAGFRCVAPEKHWELLQESVKYPQSAWNMKKDGLLNTPDHVWRIMKSYGVPRDKAEKCMRNNAIVGHIEAQRQIVTDTWKTLVAPTFIVGGTILVNPSSPGAMEEAIEAALKGGK</sequence>
<proteinExistence type="predicted"/>
<dbReference type="InterPro" id="IPR012336">
    <property type="entry name" value="Thioredoxin-like_fold"/>
</dbReference>
<evidence type="ECO:0000259" key="2">
    <source>
        <dbReference type="Pfam" id="PF13462"/>
    </source>
</evidence>
<keyword evidence="1" id="KW-0732">Signal</keyword>
<dbReference type="HOGENOM" id="CLU_1151330_0_0_4"/>
<protein>
    <recommendedName>
        <fullName evidence="2">Thioredoxin-like fold domain-containing protein</fullName>
    </recommendedName>
</protein>
<dbReference type="KEGG" id="shd:SUTH_00559"/>
<dbReference type="Gene3D" id="3.40.30.10">
    <property type="entry name" value="Glutaredoxin"/>
    <property type="match status" value="1"/>
</dbReference>
<feature type="chain" id="PRO_5004796280" description="Thioredoxin-like fold domain-containing protein" evidence="1">
    <location>
        <begin position="36"/>
        <end position="241"/>
    </location>
</feature>
<dbReference type="Pfam" id="PF13462">
    <property type="entry name" value="Thioredoxin_4"/>
    <property type="match status" value="1"/>
</dbReference>
<organism evidence="3 4">
    <name type="scientific">Sulfuritalea hydrogenivorans sk43H</name>
    <dbReference type="NCBI Taxonomy" id="1223802"/>
    <lineage>
        <taxon>Bacteria</taxon>
        <taxon>Pseudomonadati</taxon>
        <taxon>Pseudomonadota</taxon>
        <taxon>Betaproteobacteria</taxon>
        <taxon>Nitrosomonadales</taxon>
        <taxon>Sterolibacteriaceae</taxon>
        <taxon>Sulfuritalea</taxon>
    </lineage>
</organism>
<evidence type="ECO:0000313" key="3">
    <source>
        <dbReference type="EMBL" id="BAO28373.1"/>
    </source>
</evidence>
<feature type="signal peptide" evidence="1">
    <location>
        <begin position="1"/>
        <end position="35"/>
    </location>
</feature>
<keyword evidence="4" id="KW-1185">Reference proteome</keyword>
<accession>W0SF97</accession>
<dbReference type="SUPFAM" id="SSF52833">
    <property type="entry name" value="Thioredoxin-like"/>
    <property type="match status" value="1"/>
</dbReference>
<dbReference type="EMBL" id="AP012547">
    <property type="protein sequence ID" value="BAO28373.1"/>
    <property type="molecule type" value="Genomic_DNA"/>
</dbReference>
<reference evidence="3 4" key="1">
    <citation type="journal article" date="2014" name="Syst. Appl. Microbiol.">
        <title>Complete genomes of freshwater sulfur oxidizers Sulfuricella denitrificans skB26 and Sulfuritalea hydrogenivorans sk43H: genetic insights into the sulfur oxidation pathway of betaproteobacteria.</title>
        <authorList>
            <person name="Watanabe T."/>
            <person name="Kojima H."/>
            <person name="Fukui M."/>
        </authorList>
    </citation>
    <scope>NUCLEOTIDE SEQUENCE [LARGE SCALE GENOMIC DNA]</scope>
    <source>
        <strain evidence="3">DSM22779</strain>
    </source>
</reference>
<evidence type="ECO:0000256" key="1">
    <source>
        <dbReference type="SAM" id="SignalP"/>
    </source>
</evidence>
<dbReference type="InterPro" id="IPR036249">
    <property type="entry name" value="Thioredoxin-like_sf"/>
</dbReference>